<dbReference type="EMBL" id="JAKOGI010000990">
    <property type="protein sequence ID" value="KAJ8428603.1"/>
    <property type="molecule type" value="Genomic_DNA"/>
</dbReference>
<comment type="caution">
    <text evidence="1">The sequence shown here is derived from an EMBL/GenBank/DDBJ whole genome shotgun (WGS) entry which is preliminary data.</text>
</comment>
<organism evidence="1 2">
    <name type="scientific">Carnegiea gigantea</name>
    <dbReference type="NCBI Taxonomy" id="171969"/>
    <lineage>
        <taxon>Eukaryota</taxon>
        <taxon>Viridiplantae</taxon>
        <taxon>Streptophyta</taxon>
        <taxon>Embryophyta</taxon>
        <taxon>Tracheophyta</taxon>
        <taxon>Spermatophyta</taxon>
        <taxon>Magnoliopsida</taxon>
        <taxon>eudicotyledons</taxon>
        <taxon>Gunneridae</taxon>
        <taxon>Pentapetalae</taxon>
        <taxon>Caryophyllales</taxon>
        <taxon>Cactineae</taxon>
        <taxon>Cactaceae</taxon>
        <taxon>Cactoideae</taxon>
        <taxon>Echinocereeae</taxon>
        <taxon>Carnegiea</taxon>
    </lineage>
</organism>
<proteinExistence type="predicted"/>
<dbReference type="Proteomes" id="UP001153076">
    <property type="component" value="Unassembled WGS sequence"/>
</dbReference>
<name>A0A9Q1JPG9_9CARY</name>
<sequence length="195" mass="22336">MGCGPRIHMMLMALNNLPKHYSGKEPGQEHVWWRCSSQNEFSVLVVDRHLKSRQASLSVEAQTVWLESGIPIIVDLNFGHPERSYWIQDRFGGSKSGGWQLYRMPQMSAAVVRCVVPDPERKRICSGRRDGHLRGDMSMLKKLLKFVRGEIADTNGFSKAKTLTLFHGFPNRFQVNRRDEVLGDGLLNRWPLAQF</sequence>
<evidence type="ECO:0000313" key="1">
    <source>
        <dbReference type="EMBL" id="KAJ8428603.1"/>
    </source>
</evidence>
<keyword evidence="2" id="KW-1185">Reference proteome</keyword>
<evidence type="ECO:0000313" key="2">
    <source>
        <dbReference type="Proteomes" id="UP001153076"/>
    </source>
</evidence>
<gene>
    <name evidence="1" type="ORF">Cgig2_025263</name>
</gene>
<dbReference type="AlphaFoldDB" id="A0A9Q1JPG9"/>
<accession>A0A9Q1JPG9</accession>
<reference evidence="1" key="1">
    <citation type="submission" date="2022-04" db="EMBL/GenBank/DDBJ databases">
        <title>Carnegiea gigantea Genome sequencing and assembly v2.</title>
        <authorList>
            <person name="Copetti D."/>
            <person name="Sanderson M.J."/>
            <person name="Burquez A."/>
            <person name="Wojciechowski M.F."/>
        </authorList>
    </citation>
    <scope>NUCLEOTIDE SEQUENCE</scope>
    <source>
        <strain evidence="1">SGP5-SGP5p</strain>
        <tissue evidence="1">Aerial part</tissue>
    </source>
</reference>
<protein>
    <submittedName>
        <fullName evidence="1">Uncharacterized protein</fullName>
    </submittedName>
</protein>